<dbReference type="Gene3D" id="3.30.56.110">
    <property type="entry name" value="Protein of unknown function DUF2237"/>
    <property type="match status" value="1"/>
</dbReference>
<dbReference type="Proteomes" id="UP000183104">
    <property type="component" value="Unassembled WGS sequence"/>
</dbReference>
<dbReference type="EMBL" id="FMUN01000004">
    <property type="protein sequence ID" value="SCY30520.1"/>
    <property type="molecule type" value="Genomic_DNA"/>
</dbReference>
<evidence type="ECO:0000313" key="1">
    <source>
        <dbReference type="EMBL" id="SCY30520.1"/>
    </source>
</evidence>
<organism evidence="1 2">
    <name type="scientific">Thiohalorhabdus denitrificans</name>
    <dbReference type="NCBI Taxonomy" id="381306"/>
    <lineage>
        <taxon>Bacteria</taxon>
        <taxon>Pseudomonadati</taxon>
        <taxon>Pseudomonadota</taxon>
        <taxon>Gammaproteobacteria</taxon>
        <taxon>Thiohalorhabdales</taxon>
        <taxon>Thiohalorhabdaceae</taxon>
        <taxon>Thiohalorhabdus</taxon>
    </lineage>
</organism>
<gene>
    <name evidence="1" type="ORF">SAMN05661077_1775</name>
</gene>
<name>A0A0P9CQH3_9GAMM</name>
<dbReference type="AlphaFoldDB" id="A0A0P9CQH3"/>
<evidence type="ECO:0008006" key="3">
    <source>
        <dbReference type="Google" id="ProtNLM"/>
    </source>
</evidence>
<sequence length="124" mass="13359">MSEQKARNVLGGELEPCGIDPPAGFYRTGRCDTGLQDLGNHSVCAEVTEEFLEHTAARGNDLATPVPEFGFPGLEPGDRWCLCAARWQEALETGQAPPVRLASTEENALEVVRLADLRAHAIDG</sequence>
<protein>
    <recommendedName>
        <fullName evidence="3">DUF2237 domain-containing protein</fullName>
    </recommendedName>
</protein>
<dbReference type="PANTHER" id="PTHR37466:SF1">
    <property type="entry name" value="SLR1628 PROTEIN"/>
    <property type="match status" value="1"/>
</dbReference>
<reference evidence="2" key="1">
    <citation type="submission" date="2016-10" db="EMBL/GenBank/DDBJ databases">
        <authorList>
            <person name="Varghese N."/>
        </authorList>
    </citation>
    <scope>NUCLEOTIDE SEQUENCE [LARGE SCALE GENOMIC DNA]</scope>
    <source>
        <strain evidence="2">HL 19</strain>
    </source>
</reference>
<keyword evidence="2" id="KW-1185">Reference proteome</keyword>
<proteinExistence type="predicted"/>
<dbReference type="InterPro" id="IPR018714">
    <property type="entry name" value="DUF2237"/>
</dbReference>
<dbReference type="OrthoDB" id="9792525at2"/>
<accession>A0A0P9CQH3</accession>
<dbReference type="PANTHER" id="PTHR37466">
    <property type="entry name" value="SLR1628 PROTEIN"/>
    <property type="match status" value="1"/>
</dbReference>
<dbReference type="Pfam" id="PF09996">
    <property type="entry name" value="DUF2237"/>
    <property type="match status" value="1"/>
</dbReference>
<dbReference type="RefSeq" id="WP_054965114.1">
    <property type="nucleotide sequence ID" value="NZ_FMUN01000004.1"/>
</dbReference>
<evidence type="ECO:0000313" key="2">
    <source>
        <dbReference type="Proteomes" id="UP000183104"/>
    </source>
</evidence>
<dbReference type="PATRIC" id="fig|381306.5.peg.2150"/>